<comment type="caution">
    <text evidence="1">The sequence shown here is derived from an EMBL/GenBank/DDBJ whole genome shotgun (WGS) entry which is preliminary data.</text>
</comment>
<reference evidence="1 2" key="1">
    <citation type="submission" date="2024-02" db="EMBL/GenBank/DDBJ databases">
        <authorList>
            <person name="Chen Y."/>
            <person name="Shah S."/>
            <person name="Dougan E. K."/>
            <person name="Thang M."/>
            <person name="Chan C."/>
        </authorList>
    </citation>
    <scope>NUCLEOTIDE SEQUENCE [LARGE SCALE GENOMIC DNA]</scope>
</reference>
<name>A0ABP0PCL2_9DINO</name>
<evidence type="ECO:0000313" key="1">
    <source>
        <dbReference type="EMBL" id="CAK9073783.1"/>
    </source>
</evidence>
<keyword evidence="2" id="KW-1185">Reference proteome</keyword>
<gene>
    <name evidence="1" type="ORF">CCMP2556_LOCUS36352</name>
</gene>
<dbReference type="EMBL" id="CAXAMN010022917">
    <property type="protein sequence ID" value="CAK9073783.1"/>
    <property type="molecule type" value="Genomic_DNA"/>
</dbReference>
<proteinExistence type="predicted"/>
<protein>
    <submittedName>
        <fullName evidence="1">Uncharacterized protein</fullName>
    </submittedName>
</protein>
<accession>A0ABP0PCL2</accession>
<sequence length="101" mass="11272">MGCTAGKESASIPGEEVPILRAKEVAFRGVVQIQWANGEEEDQPMSVHPELSLQLFLAMVEQNATVIQSRVAQKRRRDFGGQTLLTFDQQKRVHHTAISNQ</sequence>
<dbReference type="Proteomes" id="UP001642484">
    <property type="component" value="Unassembled WGS sequence"/>
</dbReference>
<organism evidence="1 2">
    <name type="scientific">Durusdinium trenchii</name>
    <dbReference type="NCBI Taxonomy" id="1381693"/>
    <lineage>
        <taxon>Eukaryota</taxon>
        <taxon>Sar</taxon>
        <taxon>Alveolata</taxon>
        <taxon>Dinophyceae</taxon>
        <taxon>Suessiales</taxon>
        <taxon>Symbiodiniaceae</taxon>
        <taxon>Durusdinium</taxon>
    </lineage>
</organism>
<evidence type="ECO:0000313" key="2">
    <source>
        <dbReference type="Proteomes" id="UP001642484"/>
    </source>
</evidence>